<dbReference type="AlphaFoldDB" id="A0A231UZ65"/>
<keyword evidence="10" id="KW-1185">Reference proteome</keyword>
<dbReference type="RefSeq" id="WP_240535072.1">
    <property type="nucleotide sequence ID" value="NZ_NBYO01000002.1"/>
</dbReference>
<comment type="subcellular location">
    <subcellularLocation>
        <location evidence="1">Cell membrane</location>
        <topology evidence="1">Single-pass membrane protein</topology>
    </subcellularLocation>
    <subcellularLocation>
        <location evidence="7">Cell membrane</location>
        <topology evidence="7">Single-pass type II membrane protein</topology>
    </subcellularLocation>
</comment>
<dbReference type="GO" id="GO:0022857">
    <property type="term" value="F:transmembrane transporter activity"/>
    <property type="evidence" value="ECO:0007669"/>
    <property type="project" value="InterPro"/>
</dbReference>
<feature type="transmembrane region" description="Helical" evidence="8">
    <location>
        <begin position="12"/>
        <end position="31"/>
    </location>
</feature>
<organism evidence="9 10">
    <name type="scientific">Notoacmeibacter marinus</name>
    <dbReference type="NCBI Taxonomy" id="1876515"/>
    <lineage>
        <taxon>Bacteria</taxon>
        <taxon>Pseudomonadati</taxon>
        <taxon>Pseudomonadota</taxon>
        <taxon>Alphaproteobacteria</taxon>
        <taxon>Hyphomicrobiales</taxon>
        <taxon>Notoacmeibacteraceae</taxon>
        <taxon>Notoacmeibacter</taxon>
    </lineage>
</organism>
<keyword evidence="7" id="KW-0813">Transport</keyword>
<accession>A0A231UZ65</accession>
<evidence type="ECO:0000313" key="10">
    <source>
        <dbReference type="Proteomes" id="UP000215405"/>
    </source>
</evidence>
<sequence length="125" mass="13349">MRLDLPPPSRRTLSMTSLIDVIFLLLLFFMLSSTFTRYASVDLGGGANAQAGNDGAPQLLISLRGDGILVNGIEAGEDLRSVLQRHRNDAVERATVLVGVDATSQQLVTALDVARSVGLNVMVAR</sequence>
<gene>
    <name evidence="9" type="ORF">B7H23_11080</name>
</gene>
<reference evidence="10" key="1">
    <citation type="journal article" date="2017" name="Int. J. Syst. Evol. Microbiol.">
        <title>Notoacmeibacter marinus gen. nov., sp. nov., isolated from the gut of a limpet and proposal of Notoacmeibacteraceae fam. nov. in the order Rhizobiales of the class Alphaproteobacteria.</title>
        <authorList>
            <person name="Huang Z."/>
            <person name="Guo F."/>
            <person name="Lai Q."/>
        </authorList>
    </citation>
    <scope>NUCLEOTIDE SEQUENCE [LARGE SCALE GENOMIC DNA]</scope>
    <source>
        <strain evidence="10">XMTR2A4</strain>
    </source>
</reference>
<dbReference type="GO" id="GO:0015031">
    <property type="term" value="P:protein transport"/>
    <property type="evidence" value="ECO:0007669"/>
    <property type="project" value="UniProtKB-KW"/>
</dbReference>
<comment type="similarity">
    <text evidence="2 7">Belongs to the ExbD/TolR family.</text>
</comment>
<evidence type="ECO:0000256" key="6">
    <source>
        <dbReference type="ARBA" id="ARBA00023136"/>
    </source>
</evidence>
<dbReference type="Proteomes" id="UP000215405">
    <property type="component" value="Unassembled WGS sequence"/>
</dbReference>
<evidence type="ECO:0000256" key="7">
    <source>
        <dbReference type="RuleBase" id="RU003879"/>
    </source>
</evidence>
<evidence type="ECO:0000256" key="3">
    <source>
        <dbReference type="ARBA" id="ARBA00022475"/>
    </source>
</evidence>
<dbReference type="EMBL" id="NBYO01000002">
    <property type="protein sequence ID" value="OXT00636.1"/>
    <property type="molecule type" value="Genomic_DNA"/>
</dbReference>
<keyword evidence="7" id="KW-0653">Protein transport</keyword>
<dbReference type="Pfam" id="PF02472">
    <property type="entry name" value="ExbD"/>
    <property type="match status" value="1"/>
</dbReference>
<evidence type="ECO:0000256" key="5">
    <source>
        <dbReference type="ARBA" id="ARBA00022989"/>
    </source>
</evidence>
<evidence type="ECO:0000256" key="1">
    <source>
        <dbReference type="ARBA" id="ARBA00004162"/>
    </source>
</evidence>
<dbReference type="GO" id="GO:0005886">
    <property type="term" value="C:plasma membrane"/>
    <property type="evidence" value="ECO:0007669"/>
    <property type="project" value="UniProtKB-SubCell"/>
</dbReference>
<dbReference type="InterPro" id="IPR003400">
    <property type="entry name" value="ExbD"/>
</dbReference>
<keyword evidence="6 8" id="KW-0472">Membrane</keyword>
<evidence type="ECO:0000313" key="9">
    <source>
        <dbReference type="EMBL" id="OXT00636.1"/>
    </source>
</evidence>
<evidence type="ECO:0000256" key="2">
    <source>
        <dbReference type="ARBA" id="ARBA00005811"/>
    </source>
</evidence>
<evidence type="ECO:0008006" key="11">
    <source>
        <dbReference type="Google" id="ProtNLM"/>
    </source>
</evidence>
<name>A0A231UZ65_9HYPH</name>
<evidence type="ECO:0000256" key="8">
    <source>
        <dbReference type="SAM" id="Phobius"/>
    </source>
</evidence>
<protein>
    <recommendedName>
        <fullName evidence="11">Biopolymer transporter ExbD</fullName>
    </recommendedName>
</protein>
<evidence type="ECO:0000256" key="4">
    <source>
        <dbReference type="ARBA" id="ARBA00022692"/>
    </source>
</evidence>
<keyword evidence="3" id="KW-1003">Cell membrane</keyword>
<keyword evidence="5 8" id="KW-1133">Transmembrane helix</keyword>
<keyword evidence="4 7" id="KW-0812">Transmembrane</keyword>
<proteinExistence type="inferred from homology"/>
<comment type="caution">
    <text evidence="9">The sequence shown here is derived from an EMBL/GenBank/DDBJ whole genome shotgun (WGS) entry which is preliminary data.</text>
</comment>